<dbReference type="GO" id="GO:0005549">
    <property type="term" value="F:odorant binding"/>
    <property type="evidence" value="ECO:0007669"/>
    <property type="project" value="InterPro"/>
</dbReference>
<evidence type="ECO:0000256" key="8">
    <source>
        <dbReference type="ARBA" id="ARBA00023170"/>
    </source>
</evidence>
<evidence type="ECO:0000313" key="11">
    <source>
        <dbReference type="EnsemblMetazoa" id="XP_014261971.1"/>
    </source>
</evidence>
<dbReference type="GeneID" id="106674045"/>
<dbReference type="AlphaFoldDB" id="A0A8I6SE58"/>
<feature type="transmembrane region" description="Helical" evidence="10">
    <location>
        <begin position="130"/>
        <end position="148"/>
    </location>
</feature>
<keyword evidence="2" id="KW-1003">Cell membrane</keyword>
<feature type="transmembrane region" description="Helical" evidence="10">
    <location>
        <begin position="277"/>
        <end position="299"/>
    </location>
</feature>
<evidence type="ECO:0000256" key="9">
    <source>
        <dbReference type="ARBA" id="ARBA00023224"/>
    </source>
</evidence>
<evidence type="ECO:0000256" key="6">
    <source>
        <dbReference type="ARBA" id="ARBA00022989"/>
    </source>
</evidence>
<dbReference type="Proteomes" id="UP000494040">
    <property type="component" value="Unassembled WGS sequence"/>
</dbReference>
<accession>A0A8I6SE58</accession>
<evidence type="ECO:0000256" key="3">
    <source>
        <dbReference type="ARBA" id="ARBA00022606"/>
    </source>
</evidence>
<keyword evidence="5 10" id="KW-0552">Olfaction</keyword>
<evidence type="ECO:0000256" key="2">
    <source>
        <dbReference type="ARBA" id="ARBA00022475"/>
    </source>
</evidence>
<evidence type="ECO:0000256" key="1">
    <source>
        <dbReference type="ARBA" id="ARBA00004651"/>
    </source>
</evidence>
<keyword evidence="8 10" id="KW-0675">Receptor</keyword>
<feature type="transmembrane region" description="Helical" evidence="10">
    <location>
        <begin position="45"/>
        <end position="63"/>
    </location>
</feature>
<comment type="similarity">
    <text evidence="10">Belongs to the insect chemoreceptor superfamily. Heteromeric odorant receptor channel (TC 1.A.69) family.</text>
</comment>
<sequence length="379" mass="42975">MMWKVASYIANDDRKTGFTYHKAAFKLLGLFYWGEKNWFQVFYEWYPIVNLGIGATLLTIDVIQKGQSASSKAFIELVKGSVLVFTLYFAMVKLVLFQLYSKEIRQAIDFLESLPKIGGTDTSANTRKTLVRYSVLLLTTGCGWAFFNSIHTGSPYVCYWPFETPRPKIFFLLLAFVQKLMVIGYCVSAHSAVDTSFPMLVTYMAYQGTRLVSLLETLGKNKYEYKKFKEGVNIHINILKSMGYVQSAFRVLFMCQVTYTIVHACVIAFSALKVGNIMFVITSLVPILCSAYVQLFIYCQAGERMTDIMDKIAVAVCDNTWYESDLKIKKSMVLMLQMANKSVTMNKLGVYTASLKTYLNSVQESFSCFLALKTVSSKL</sequence>
<reference evidence="11" key="1">
    <citation type="submission" date="2022-01" db="UniProtKB">
        <authorList>
            <consortium name="EnsemblMetazoa"/>
        </authorList>
    </citation>
    <scope>IDENTIFICATION</scope>
</reference>
<protein>
    <recommendedName>
        <fullName evidence="10">Odorant receptor</fullName>
    </recommendedName>
</protein>
<keyword evidence="6 10" id="KW-1133">Transmembrane helix</keyword>
<feature type="transmembrane region" description="Helical" evidence="10">
    <location>
        <begin position="248"/>
        <end position="271"/>
    </location>
</feature>
<evidence type="ECO:0000256" key="5">
    <source>
        <dbReference type="ARBA" id="ARBA00022725"/>
    </source>
</evidence>
<dbReference type="EnsemblMetazoa" id="XM_014406485.2">
    <property type="protein sequence ID" value="XP_014261971.1"/>
    <property type="gene ID" value="LOC106674045"/>
</dbReference>
<dbReference type="KEGG" id="clec:106674045"/>
<dbReference type="GO" id="GO:0004984">
    <property type="term" value="F:olfactory receptor activity"/>
    <property type="evidence" value="ECO:0007669"/>
    <property type="project" value="InterPro"/>
</dbReference>
<comment type="subcellular location">
    <subcellularLocation>
        <location evidence="1 10">Cell membrane</location>
        <topology evidence="1 10">Multi-pass membrane protein</topology>
    </subcellularLocation>
</comment>
<dbReference type="OMA" id="FTISHTC"/>
<dbReference type="RefSeq" id="XP_014261971.1">
    <property type="nucleotide sequence ID" value="XM_014406485.2"/>
</dbReference>
<proteinExistence type="inferred from homology"/>
<keyword evidence="9 10" id="KW-0807">Transducer</keyword>
<evidence type="ECO:0000256" key="4">
    <source>
        <dbReference type="ARBA" id="ARBA00022692"/>
    </source>
</evidence>
<keyword evidence="12" id="KW-1185">Reference proteome</keyword>
<keyword evidence="7 10" id="KW-0472">Membrane</keyword>
<dbReference type="PANTHER" id="PTHR21137:SF35">
    <property type="entry name" value="ODORANT RECEPTOR 19A-RELATED"/>
    <property type="match status" value="1"/>
</dbReference>
<dbReference type="Pfam" id="PF02949">
    <property type="entry name" value="7tm_6"/>
    <property type="match status" value="1"/>
</dbReference>
<feature type="transmembrane region" description="Helical" evidence="10">
    <location>
        <begin position="83"/>
        <end position="101"/>
    </location>
</feature>
<evidence type="ECO:0000256" key="7">
    <source>
        <dbReference type="ARBA" id="ARBA00023136"/>
    </source>
</evidence>
<keyword evidence="3 10" id="KW-0716">Sensory transduction</keyword>
<comment type="caution">
    <text evidence="10">Lacks conserved residue(s) required for the propagation of feature annotation.</text>
</comment>
<dbReference type="InterPro" id="IPR004117">
    <property type="entry name" value="7tm6_olfct_rcpt"/>
</dbReference>
<dbReference type="GO" id="GO:0005886">
    <property type="term" value="C:plasma membrane"/>
    <property type="evidence" value="ECO:0007669"/>
    <property type="project" value="UniProtKB-SubCell"/>
</dbReference>
<evidence type="ECO:0000313" key="12">
    <source>
        <dbReference type="Proteomes" id="UP000494040"/>
    </source>
</evidence>
<dbReference type="PANTHER" id="PTHR21137">
    <property type="entry name" value="ODORANT RECEPTOR"/>
    <property type="match status" value="1"/>
</dbReference>
<dbReference type="OrthoDB" id="7540137at2759"/>
<dbReference type="GO" id="GO:0007165">
    <property type="term" value="P:signal transduction"/>
    <property type="evidence" value="ECO:0007669"/>
    <property type="project" value="UniProtKB-KW"/>
</dbReference>
<feature type="transmembrane region" description="Helical" evidence="10">
    <location>
        <begin position="169"/>
        <end position="193"/>
    </location>
</feature>
<evidence type="ECO:0000256" key="10">
    <source>
        <dbReference type="RuleBase" id="RU351113"/>
    </source>
</evidence>
<name>A0A8I6SE58_CIMLE</name>
<organism evidence="11 12">
    <name type="scientific">Cimex lectularius</name>
    <name type="common">Bed bug</name>
    <name type="synonym">Acanthia lectularia</name>
    <dbReference type="NCBI Taxonomy" id="79782"/>
    <lineage>
        <taxon>Eukaryota</taxon>
        <taxon>Metazoa</taxon>
        <taxon>Ecdysozoa</taxon>
        <taxon>Arthropoda</taxon>
        <taxon>Hexapoda</taxon>
        <taxon>Insecta</taxon>
        <taxon>Pterygota</taxon>
        <taxon>Neoptera</taxon>
        <taxon>Paraneoptera</taxon>
        <taxon>Hemiptera</taxon>
        <taxon>Heteroptera</taxon>
        <taxon>Panheteroptera</taxon>
        <taxon>Cimicomorpha</taxon>
        <taxon>Cimicidae</taxon>
        <taxon>Cimex</taxon>
    </lineage>
</organism>
<keyword evidence="4 10" id="KW-0812">Transmembrane</keyword>